<feature type="region of interest" description="Disordered" evidence="5">
    <location>
        <begin position="1"/>
        <end position="31"/>
    </location>
</feature>
<organism evidence="7 8">
    <name type="scientific">Sinanodonta woodiana</name>
    <name type="common">Chinese pond mussel</name>
    <name type="synonym">Anodonta woodiana</name>
    <dbReference type="NCBI Taxonomy" id="1069815"/>
    <lineage>
        <taxon>Eukaryota</taxon>
        <taxon>Metazoa</taxon>
        <taxon>Spiralia</taxon>
        <taxon>Lophotrochozoa</taxon>
        <taxon>Mollusca</taxon>
        <taxon>Bivalvia</taxon>
        <taxon>Autobranchia</taxon>
        <taxon>Heteroconchia</taxon>
        <taxon>Palaeoheterodonta</taxon>
        <taxon>Unionida</taxon>
        <taxon>Unionoidea</taxon>
        <taxon>Unionidae</taxon>
        <taxon>Unioninae</taxon>
        <taxon>Sinanodonta</taxon>
    </lineage>
</organism>
<evidence type="ECO:0000256" key="5">
    <source>
        <dbReference type="SAM" id="MobiDB-lite"/>
    </source>
</evidence>
<sequence>MDQANKRRGFFSSFAPPQAPPSATTTVDVPATPTVPAPGLVSPYLNFDPAYITPDTGSDFIFPEGASRQRGRFELAFSQIGGCVFAGAAFGGVNGLYSGFLETKELTGAAKRTQLLNFITKKGASSAQSLGVIALMYSAIGVILSLSRGTEDELNTMTAGTCTGLLYKSSAGWKKCVRGGLVGFSLAAVYCIYTSKDRLKTILSKD</sequence>
<evidence type="ECO:0000256" key="3">
    <source>
        <dbReference type="ARBA" id="ARBA00022989"/>
    </source>
</evidence>
<gene>
    <name evidence="7" type="ORF">ACJMK2_035565</name>
</gene>
<evidence type="ECO:0000256" key="4">
    <source>
        <dbReference type="ARBA" id="ARBA00023136"/>
    </source>
</evidence>
<comment type="subcellular location">
    <subcellularLocation>
        <location evidence="1">Membrane</location>
        <topology evidence="1">Multi-pass membrane protein</topology>
    </subcellularLocation>
</comment>
<dbReference type="AlphaFoldDB" id="A0ABD3WVC8"/>
<evidence type="ECO:0000256" key="2">
    <source>
        <dbReference type="ARBA" id="ARBA00022692"/>
    </source>
</evidence>
<evidence type="ECO:0000256" key="6">
    <source>
        <dbReference type="SAM" id="Phobius"/>
    </source>
</evidence>
<feature type="transmembrane region" description="Helical" evidence="6">
    <location>
        <begin position="127"/>
        <end position="147"/>
    </location>
</feature>
<evidence type="ECO:0000313" key="7">
    <source>
        <dbReference type="EMBL" id="KAL3877924.1"/>
    </source>
</evidence>
<accession>A0ABD3WVC8</accession>
<feature type="transmembrane region" description="Helical" evidence="6">
    <location>
        <begin position="75"/>
        <end position="97"/>
    </location>
</feature>
<evidence type="ECO:0008006" key="9">
    <source>
        <dbReference type="Google" id="ProtNLM"/>
    </source>
</evidence>
<reference evidence="7 8" key="1">
    <citation type="submission" date="2024-11" db="EMBL/GenBank/DDBJ databases">
        <title>Chromosome-level genome assembly of the freshwater bivalve Anodonta woodiana.</title>
        <authorList>
            <person name="Chen X."/>
        </authorList>
    </citation>
    <scope>NUCLEOTIDE SEQUENCE [LARGE SCALE GENOMIC DNA]</scope>
    <source>
        <strain evidence="7">MN2024</strain>
        <tissue evidence="7">Gills</tissue>
    </source>
</reference>
<dbReference type="Proteomes" id="UP001634394">
    <property type="component" value="Unassembled WGS sequence"/>
</dbReference>
<feature type="compositionally biased region" description="Low complexity" evidence="5">
    <location>
        <begin position="10"/>
        <end position="31"/>
    </location>
</feature>
<keyword evidence="2 6" id="KW-0812">Transmembrane</keyword>
<evidence type="ECO:0000256" key="1">
    <source>
        <dbReference type="ARBA" id="ARBA00004141"/>
    </source>
</evidence>
<keyword evidence="3 6" id="KW-1133">Transmembrane helix</keyword>
<dbReference type="GO" id="GO:0016020">
    <property type="term" value="C:membrane"/>
    <property type="evidence" value="ECO:0007669"/>
    <property type="project" value="UniProtKB-SubCell"/>
</dbReference>
<dbReference type="Pfam" id="PF02466">
    <property type="entry name" value="Tim17"/>
    <property type="match status" value="1"/>
</dbReference>
<dbReference type="InterPro" id="IPR045238">
    <property type="entry name" value="Tim23-like"/>
</dbReference>
<protein>
    <recommendedName>
        <fullName evidence="9">Mitochondrial import inner membrane translocase subunit Tim23</fullName>
    </recommendedName>
</protein>
<comment type="caution">
    <text evidence="7">The sequence shown here is derived from an EMBL/GenBank/DDBJ whole genome shotgun (WGS) entry which is preliminary data.</text>
</comment>
<proteinExistence type="predicted"/>
<dbReference type="PANTHER" id="PTHR15371">
    <property type="entry name" value="TIM23"/>
    <property type="match status" value="1"/>
</dbReference>
<dbReference type="PANTHER" id="PTHR15371:SF0">
    <property type="entry name" value="SD19278P"/>
    <property type="match status" value="1"/>
</dbReference>
<name>A0ABD3WVC8_SINWO</name>
<dbReference type="EMBL" id="JBJQND010000005">
    <property type="protein sequence ID" value="KAL3877924.1"/>
    <property type="molecule type" value="Genomic_DNA"/>
</dbReference>
<keyword evidence="8" id="KW-1185">Reference proteome</keyword>
<keyword evidence="4 6" id="KW-0472">Membrane</keyword>
<evidence type="ECO:0000313" key="8">
    <source>
        <dbReference type="Proteomes" id="UP001634394"/>
    </source>
</evidence>